<dbReference type="HOGENOM" id="CLU_1037025_0_0_6"/>
<keyword evidence="3" id="KW-1185">Reference proteome</keyword>
<dbReference type="STRING" id="663321.REG_0835"/>
<evidence type="ECO:0000256" key="1">
    <source>
        <dbReference type="SAM" id="MobiDB-lite"/>
    </source>
</evidence>
<dbReference type="EMBL" id="GL379590">
    <property type="protein sequence ID" value="EFL92235.1"/>
    <property type="molecule type" value="Genomic_DNA"/>
</dbReference>
<organism evidence="2 3">
    <name type="scientific">Candidatus Regiella insecticola LSR1</name>
    <dbReference type="NCBI Taxonomy" id="663321"/>
    <lineage>
        <taxon>Bacteria</taxon>
        <taxon>Pseudomonadati</taxon>
        <taxon>Pseudomonadota</taxon>
        <taxon>Gammaproteobacteria</taxon>
        <taxon>Enterobacterales</taxon>
        <taxon>Enterobacteriaceae</taxon>
        <taxon>aphid secondary symbionts</taxon>
        <taxon>Candidatus Regiella</taxon>
    </lineage>
</organism>
<feature type="region of interest" description="Disordered" evidence="1">
    <location>
        <begin position="18"/>
        <end position="37"/>
    </location>
</feature>
<reference evidence="2" key="1">
    <citation type="journal article" date="2009" name="Environ. Microbiol.">
        <title>Dynamics of genome evolution in facultative symbionts of aphids.</title>
        <authorList>
            <person name="Degnan P.H."/>
            <person name="Leonardo T.E."/>
            <person name="Cass B.N."/>
            <person name="Hurwitz B."/>
            <person name="Stern D."/>
            <person name="Gibbs R.A."/>
            <person name="Richards S."/>
            <person name="Moran N.A."/>
        </authorList>
    </citation>
    <scope>NUCLEOTIDE SEQUENCE [LARGE SCALE GENOMIC DNA]</scope>
    <source>
        <strain evidence="2">LSR1</strain>
    </source>
</reference>
<sequence>MNFELRQGCQGVRPMSVDILPDEANPRSQQRGGLKGEGYINQYHDYKNWLLRMIFMPTPSISTTSTQDLTDSTPTTPNQPMQITKASNISELLATAMQKSRQTPPSSPQTLVKRLRNALNFRTTAEAKEHLKKLRFSMGFGCNNDGLLVMAIEQHDAIPESKHSYEKIDEEIKNILIKLQNRDDASELKIFSKYKPEVIDQAVKNNGYKINIEGAFYRTDISGAFRGAIQCPQELVEHGGMYAFDAGHTEEAYHWNNSLCEQLLSRWF</sequence>
<name>E0WSA1_9ENTR</name>
<dbReference type="Proteomes" id="UP000005726">
    <property type="component" value="Unassembled WGS sequence"/>
</dbReference>
<dbReference type="AlphaFoldDB" id="E0WSA1"/>
<proteinExistence type="predicted"/>
<evidence type="ECO:0000313" key="2">
    <source>
        <dbReference type="EMBL" id="EFL92235.1"/>
    </source>
</evidence>
<protein>
    <submittedName>
        <fullName evidence="2">Uncharacterized protein</fullName>
    </submittedName>
</protein>
<dbReference type="RefSeq" id="WP_006704636.1">
    <property type="nucleotide sequence ID" value="NZ_CAWLGB010000002.1"/>
</dbReference>
<accession>E0WSA1</accession>
<gene>
    <name evidence="2" type="ORF">REG_0835</name>
</gene>
<evidence type="ECO:0000313" key="3">
    <source>
        <dbReference type="Proteomes" id="UP000005726"/>
    </source>
</evidence>